<dbReference type="Proteomes" id="UP000245872">
    <property type="component" value="Chromosome"/>
</dbReference>
<accession>A0A2Z3LH85</accession>
<name>A0A2Z3LH85_9BACT</name>
<keyword evidence="6" id="KW-0175">Coiled coil</keyword>
<dbReference type="PANTHER" id="PTHR33529">
    <property type="entry name" value="SLR0882 PROTEIN-RELATED"/>
    <property type="match status" value="1"/>
</dbReference>
<keyword evidence="9" id="KW-1185">Reference proteome</keyword>
<evidence type="ECO:0000256" key="7">
    <source>
        <dbReference type="SAM" id="Phobius"/>
    </source>
</evidence>
<evidence type="ECO:0000313" key="9">
    <source>
        <dbReference type="Proteomes" id="UP000245872"/>
    </source>
</evidence>
<evidence type="ECO:0000256" key="5">
    <source>
        <dbReference type="ARBA" id="ARBA00023136"/>
    </source>
</evidence>
<feature type="transmembrane region" description="Helical" evidence="7">
    <location>
        <begin position="12"/>
        <end position="38"/>
    </location>
</feature>
<comment type="subcellular location">
    <subcellularLocation>
        <location evidence="1">Cell membrane</location>
        <topology evidence="1">Multi-pass membrane protein</topology>
    </subcellularLocation>
</comment>
<feature type="transmembrane region" description="Helical" evidence="7">
    <location>
        <begin position="458"/>
        <end position="479"/>
    </location>
</feature>
<dbReference type="GO" id="GO:0015920">
    <property type="term" value="P:lipopolysaccharide transport"/>
    <property type="evidence" value="ECO:0007669"/>
    <property type="project" value="TreeGrafter"/>
</dbReference>
<evidence type="ECO:0000256" key="1">
    <source>
        <dbReference type="ARBA" id="ARBA00004651"/>
    </source>
</evidence>
<dbReference type="AlphaFoldDB" id="A0A2Z3LH85"/>
<protein>
    <recommendedName>
        <fullName evidence="10">YjgP/YjgQ family permease</fullName>
    </recommendedName>
</protein>
<dbReference type="KEGG" id="cher:DK880_00469"/>
<feature type="transmembrane region" description="Helical" evidence="7">
    <location>
        <begin position="429"/>
        <end position="446"/>
    </location>
</feature>
<dbReference type="EMBL" id="CP029619">
    <property type="protein sequence ID" value="AWN81794.1"/>
    <property type="molecule type" value="Genomic_DNA"/>
</dbReference>
<dbReference type="GO" id="GO:0043190">
    <property type="term" value="C:ATP-binding cassette (ABC) transporter complex"/>
    <property type="evidence" value="ECO:0007669"/>
    <property type="project" value="TreeGrafter"/>
</dbReference>
<reference evidence="8 9" key="1">
    <citation type="submission" date="2018-05" db="EMBL/GenBank/DDBJ databases">
        <title>Candidatus Cardinium hertigii Genome Assembly.</title>
        <authorList>
            <person name="Showmaker K.C."/>
            <person name="Walden K.O."/>
            <person name="Fields C.J."/>
            <person name="Lambert K.N."/>
            <person name="Hudson M.E."/>
        </authorList>
    </citation>
    <scope>NUCLEOTIDE SEQUENCE [LARGE SCALE GENOMIC DNA]</scope>
    <source>
        <strain evidence="9">cHgTN10</strain>
    </source>
</reference>
<feature type="coiled-coil region" evidence="6">
    <location>
        <begin position="275"/>
        <end position="302"/>
    </location>
</feature>
<gene>
    <name evidence="8" type="ORF">DK880_00469</name>
</gene>
<dbReference type="PANTHER" id="PTHR33529:SF6">
    <property type="entry name" value="YJGP_YJGQ FAMILY PERMEASE"/>
    <property type="match status" value="1"/>
</dbReference>
<evidence type="ECO:0000256" key="3">
    <source>
        <dbReference type="ARBA" id="ARBA00022692"/>
    </source>
</evidence>
<feature type="transmembrane region" description="Helical" evidence="7">
    <location>
        <begin position="402"/>
        <end position="422"/>
    </location>
</feature>
<dbReference type="OrthoDB" id="1096108at2"/>
<dbReference type="Pfam" id="PF03739">
    <property type="entry name" value="LptF_LptG"/>
    <property type="match status" value="1"/>
</dbReference>
<keyword evidence="5 7" id="KW-0472">Membrane</keyword>
<evidence type="ECO:0000256" key="4">
    <source>
        <dbReference type="ARBA" id="ARBA00022989"/>
    </source>
</evidence>
<dbReference type="InterPro" id="IPR005495">
    <property type="entry name" value="LptG/LptF_permease"/>
</dbReference>
<dbReference type="RefSeq" id="WP_109997217.1">
    <property type="nucleotide sequence ID" value="NZ_CP029619.1"/>
</dbReference>
<evidence type="ECO:0000256" key="2">
    <source>
        <dbReference type="ARBA" id="ARBA00022475"/>
    </source>
</evidence>
<keyword evidence="4 7" id="KW-1133">Transmembrane helix</keyword>
<feature type="transmembrane region" description="Helical" evidence="7">
    <location>
        <begin position="104"/>
        <end position="122"/>
    </location>
</feature>
<keyword evidence="3 7" id="KW-0812">Transmembrane</keyword>
<keyword evidence="2" id="KW-1003">Cell membrane</keyword>
<proteinExistence type="predicted"/>
<evidence type="ECO:0008006" key="10">
    <source>
        <dbReference type="Google" id="ProtNLM"/>
    </source>
</evidence>
<evidence type="ECO:0000313" key="8">
    <source>
        <dbReference type="EMBL" id="AWN81794.1"/>
    </source>
</evidence>
<sequence length="516" mass="59476">MRFFSIKKIDKLLLRNFVITFILLLKLVFFILIIHTFFLLFQDIAGKGLGVSIYAKLLWYIGLNVMPDAFPVAVLVSSLIVFGHFAESYELTAMRAAGLSLQRTLRLPFIFILMVSGVLFYFQDYIHPTIKPKIFALVEDIINKKTALLIQPGVICNDIPGYSIYVDKKEKGKEQMQGIVMYDYSKKQGRVVLTTAEAGRLYTTSDEGYLVMELTNGHNYVEPLPSRKEPTLNNKPLHPFYTNNFAYQKIRISLEALKMGNTKEKYEWDPRTRMHAQLKQLTQEWSQQIEKMEQKARLLIQEQCTHYQFTTQPDPLTFPSHSEEIKTARDAFMVFRNQLIERKDALDKAEAAQADDPIARGVIENALYAVERIKTKLEHEKQLLDDLRKGWRECLYEKNHRLAMVIRCIIMFLLAAPLGCIIRRGGFGISVLISCFFMLVQYIFTICGRDLVMDGKCIPFVGAWLANFILAPFCLFFLLQAQHGMGLLSVDKFVASIQSIRRYIRLGYCCNKKKNS</sequence>
<organism evidence="8 9">
    <name type="scientific">Candidatus Cardinium hertigii</name>
    <dbReference type="NCBI Taxonomy" id="247481"/>
    <lineage>
        <taxon>Bacteria</taxon>
        <taxon>Pseudomonadati</taxon>
        <taxon>Bacteroidota</taxon>
        <taxon>Cytophagia</taxon>
        <taxon>Cytophagales</taxon>
        <taxon>Amoebophilaceae</taxon>
        <taxon>Candidatus Cardinium</taxon>
    </lineage>
</organism>
<evidence type="ECO:0000256" key="6">
    <source>
        <dbReference type="SAM" id="Coils"/>
    </source>
</evidence>
<feature type="transmembrane region" description="Helical" evidence="7">
    <location>
        <begin position="58"/>
        <end position="83"/>
    </location>
</feature>